<sequence>MNLSQRPPRSPRVRLGGYVLLPRVLDKCRAEIAGTSGDYHYNCPMDRRFFEFAGLDHEALKAEVAKGGGDGEVLAWILTNRKNQHSDWEIAQWSAHREATAPSDNESRDFINQMVAQAGGATREDIATIFDYLDLDDYVTFGGKA</sequence>
<dbReference type="InterPro" id="IPR031849">
    <property type="entry name" value="DUF5069"/>
</dbReference>
<evidence type="ECO:0000259" key="1">
    <source>
        <dbReference type="Pfam" id="PF16798"/>
    </source>
</evidence>
<keyword evidence="3" id="KW-1185">Reference proteome</keyword>
<accession>A0A4R7RLQ3</accession>
<evidence type="ECO:0000313" key="2">
    <source>
        <dbReference type="EMBL" id="TDU66212.1"/>
    </source>
</evidence>
<feature type="domain" description="DUF5069" evidence="1">
    <location>
        <begin position="6"/>
        <end position="138"/>
    </location>
</feature>
<dbReference type="Proteomes" id="UP000295662">
    <property type="component" value="Unassembled WGS sequence"/>
</dbReference>
<dbReference type="OrthoDB" id="9789697at2"/>
<protein>
    <submittedName>
        <fullName evidence="2">Uncharacterized protein DUF5069</fullName>
    </submittedName>
</protein>
<dbReference type="RefSeq" id="WP_133796942.1">
    <property type="nucleotide sequence ID" value="NZ_SOCA01000009.1"/>
</dbReference>
<comment type="caution">
    <text evidence="2">The sequence shown here is derived from an EMBL/GenBank/DDBJ whole genome shotgun (WGS) entry which is preliminary data.</text>
</comment>
<evidence type="ECO:0000313" key="3">
    <source>
        <dbReference type="Proteomes" id="UP000295662"/>
    </source>
</evidence>
<dbReference type="AlphaFoldDB" id="A0A4R7RLQ3"/>
<proteinExistence type="predicted"/>
<dbReference type="Pfam" id="PF16798">
    <property type="entry name" value="DUF5069"/>
    <property type="match status" value="1"/>
</dbReference>
<gene>
    <name evidence="2" type="ORF">EI77_03951</name>
</gene>
<reference evidence="2 3" key="1">
    <citation type="submission" date="2019-03" db="EMBL/GenBank/DDBJ databases">
        <title>Genomic Encyclopedia of Archaeal and Bacterial Type Strains, Phase II (KMG-II): from individual species to whole genera.</title>
        <authorList>
            <person name="Goeker M."/>
        </authorList>
    </citation>
    <scope>NUCLEOTIDE SEQUENCE [LARGE SCALE GENOMIC DNA]</scope>
    <source>
        <strain evidence="2 3">ATCC 25309</strain>
    </source>
</reference>
<name>A0A4R7RLQ3_9BACT</name>
<organism evidence="2 3">
    <name type="scientific">Prosthecobacter fusiformis</name>
    <dbReference type="NCBI Taxonomy" id="48464"/>
    <lineage>
        <taxon>Bacteria</taxon>
        <taxon>Pseudomonadati</taxon>
        <taxon>Verrucomicrobiota</taxon>
        <taxon>Verrucomicrobiia</taxon>
        <taxon>Verrucomicrobiales</taxon>
        <taxon>Verrucomicrobiaceae</taxon>
        <taxon>Prosthecobacter</taxon>
    </lineage>
</organism>
<dbReference type="EMBL" id="SOCA01000009">
    <property type="protein sequence ID" value="TDU66212.1"/>
    <property type="molecule type" value="Genomic_DNA"/>
</dbReference>